<protein>
    <recommendedName>
        <fullName evidence="8">Transporter</fullName>
    </recommendedName>
</protein>
<evidence type="ECO:0000256" key="6">
    <source>
        <dbReference type="PIRSR" id="PIRSR600175-1"/>
    </source>
</evidence>
<dbReference type="WBParaSite" id="TTAC_0000211101-mRNA-1">
    <property type="protein sequence ID" value="TTAC_0000211101-mRNA-1"/>
    <property type="gene ID" value="TTAC_0000211101"/>
</dbReference>
<keyword evidence="3 8" id="KW-0812">Transmembrane</keyword>
<proteinExistence type="inferred from homology"/>
<keyword evidence="2 8" id="KW-0813">Transport</keyword>
<feature type="binding site" evidence="6">
    <location>
        <position position="38"/>
    </location>
    <ligand>
        <name>Na(+)</name>
        <dbReference type="ChEBI" id="CHEBI:29101"/>
        <label>1</label>
    </ligand>
</feature>
<keyword evidence="5 9" id="KW-0472">Membrane</keyword>
<reference evidence="10" key="1">
    <citation type="submission" date="2017-02" db="UniProtKB">
        <authorList>
            <consortium name="WormBaseParasite"/>
        </authorList>
    </citation>
    <scope>IDENTIFICATION</scope>
</reference>
<keyword evidence="4 9" id="KW-1133">Transmembrane helix</keyword>
<dbReference type="PROSITE" id="PS50267">
    <property type="entry name" value="NA_NEUROTRAN_SYMP_3"/>
    <property type="match status" value="1"/>
</dbReference>
<dbReference type="GO" id="GO:0005886">
    <property type="term" value="C:plasma membrane"/>
    <property type="evidence" value="ECO:0007669"/>
    <property type="project" value="TreeGrafter"/>
</dbReference>
<feature type="transmembrane region" description="Helical" evidence="9">
    <location>
        <begin position="235"/>
        <end position="262"/>
    </location>
</feature>
<feature type="transmembrane region" description="Helical" evidence="9">
    <location>
        <begin position="456"/>
        <end position="478"/>
    </location>
</feature>
<dbReference type="GO" id="GO:0005283">
    <property type="term" value="F:amino acid:sodium symporter activity"/>
    <property type="evidence" value="ECO:0007669"/>
    <property type="project" value="TreeGrafter"/>
</dbReference>
<feature type="transmembrane region" description="Helical" evidence="9">
    <location>
        <begin position="498"/>
        <end position="517"/>
    </location>
</feature>
<comment type="subcellular location">
    <subcellularLocation>
        <location evidence="1">Membrane</location>
        <topology evidence="1">Multi-pass membrane protein</topology>
    </subcellularLocation>
</comment>
<dbReference type="PANTHER" id="PTHR11616">
    <property type="entry name" value="SODIUM/CHLORIDE DEPENDENT TRANSPORTER"/>
    <property type="match status" value="1"/>
</dbReference>
<feature type="transmembrane region" description="Helical" evidence="9">
    <location>
        <begin position="416"/>
        <end position="435"/>
    </location>
</feature>
<keyword evidence="8" id="KW-0769">Symport</keyword>
<feature type="transmembrane region" description="Helical" evidence="9">
    <location>
        <begin position="27"/>
        <end position="46"/>
    </location>
</feature>
<keyword evidence="7" id="KW-1015">Disulfide bond</keyword>
<evidence type="ECO:0000256" key="8">
    <source>
        <dbReference type="RuleBase" id="RU003732"/>
    </source>
</evidence>
<dbReference type="Pfam" id="PF00209">
    <property type="entry name" value="SNF"/>
    <property type="match status" value="2"/>
</dbReference>
<dbReference type="SUPFAM" id="SSF161070">
    <property type="entry name" value="SNF-like"/>
    <property type="match status" value="1"/>
</dbReference>
<feature type="transmembrane region" description="Helical" evidence="9">
    <location>
        <begin position="202"/>
        <end position="223"/>
    </location>
</feature>
<dbReference type="PROSITE" id="PS00610">
    <property type="entry name" value="NA_NEUROTRAN_SYMP_1"/>
    <property type="match status" value="1"/>
</dbReference>
<dbReference type="STRING" id="6205.A0A0R3WMX3"/>
<feature type="disulfide bond" evidence="7">
    <location>
        <begin position="145"/>
        <end position="154"/>
    </location>
</feature>
<feature type="binding site" evidence="6">
    <location>
        <position position="388"/>
    </location>
    <ligand>
        <name>Na(+)</name>
        <dbReference type="ChEBI" id="CHEBI:29101"/>
        <label>1</label>
    </ligand>
</feature>
<evidence type="ECO:0000256" key="3">
    <source>
        <dbReference type="ARBA" id="ARBA00022692"/>
    </source>
</evidence>
<dbReference type="GO" id="GO:0089718">
    <property type="term" value="P:amino acid import across plasma membrane"/>
    <property type="evidence" value="ECO:0007669"/>
    <property type="project" value="TreeGrafter"/>
</dbReference>
<evidence type="ECO:0000256" key="5">
    <source>
        <dbReference type="ARBA" id="ARBA00023136"/>
    </source>
</evidence>
<feature type="transmembrane region" description="Helical" evidence="9">
    <location>
        <begin position="312"/>
        <end position="332"/>
    </location>
</feature>
<name>A0A0R3WMX3_HYDTA</name>
<sequence length="561" mass="62912">LPTFPCSEEYEAASPTSTEPLDWDQPVQFILSLIGYSVGLGSIWRFPYIVMINGGGAFLVPYLIFLLFCGIPFCYMEFTLGQFTGLKDTAPPMSSACNGCDAIAGVGWSMLLVSGVLCIYYNIIMAWVIFYFMHSFQWQLPWISCNNSWNTPTCFSYTQTVVDIVLLRWKMWSGLRCSTLEFWNHRVLEISASIDEVGGVNWNLFGCMLAAWVVTFMCLFKGIKSSGKVVYVSALAPYVFLTVLVIRGVTLPGASIGLQFYLKPHWQQLKSVKVWLAAVQVFYSLGPAWGGLITMSSYNQVMPTHAFFRDAVILSVVCGGTNIFCGLAVFSVTGHMAYQTRSKSVTSLMLTGPGLAFIAYPEALGQIPGAAIWTVLFFAMLFTLGLDSQVKYQLEFAFLFQAGVYFFQIFDWYGTPISISIIATLEVIALSYFYGGRRLFTNAETMLGPRAKLTRIVWVSIWYIVTPCFTFFIFVTIILDYTPPKFNNGQPFPQWATIAGWCLASISLIPIPLLALMETYRNRHNLEERVSRQGTSIEISFLVFSCLDRHESGRRRVNGAV</sequence>
<organism evidence="10">
    <name type="scientific">Hydatigena taeniaeformis</name>
    <name type="common">Feline tapeworm</name>
    <name type="synonym">Taenia taeniaeformis</name>
    <dbReference type="NCBI Taxonomy" id="6205"/>
    <lineage>
        <taxon>Eukaryota</taxon>
        <taxon>Metazoa</taxon>
        <taxon>Spiralia</taxon>
        <taxon>Lophotrochozoa</taxon>
        <taxon>Platyhelminthes</taxon>
        <taxon>Cestoda</taxon>
        <taxon>Eucestoda</taxon>
        <taxon>Cyclophyllidea</taxon>
        <taxon>Taeniidae</taxon>
        <taxon>Hydatigera</taxon>
    </lineage>
</organism>
<feature type="binding site" evidence="6">
    <location>
        <position position="387"/>
    </location>
    <ligand>
        <name>Na(+)</name>
        <dbReference type="ChEBI" id="CHEBI:29101"/>
        <label>1</label>
    </ligand>
</feature>
<evidence type="ECO:0000256" key="4">
    <source>
        <dbReference type="ARBA" id="ARBA00022989"/>
    </source>
</evidence>
<dbReference type="GO" id="GO:0046872">
    <property type="term" value="F:metal ion binding"/>
    <property type="evidence" value="ECO:0007669"/>
    <property type="project" value="UniProtKB-KW"/>
</dbReference>
<feature type="transmembrane region" description="Helical" evidence="9">
    <location>
        <begin position="367"/>
        <end position="385"/>
    </location>
</feature>
<dbReference type="AlphaFoldDB" id="A0A0R3WMX3"/>
<keyword evidence="6" id="KW-0915">Sodium</keyword>
<accession>A0A0R3WMX3</accession>
<evidence type="ECO:0000256" key="2">
    <source>
        <dbReference type="ARBA" id="ARBA00022448"/>
    </source>
</evidence>
<comment type="similarity">
    <text evidence="8">Belongs to the sodium:neurotransmitter symporter (SNF) (TC 2.A.22) family.</text>
</comment>
<feature type="binding site" evidence="6">
    <location>
        <position position="384"/>
    </location>
    <ligand>
        <name>Na(+)</name>
        <dbReference type="ChEBI" id="CHEBI:29101"/>
        <label>1</label>
    </ligand>
</feature>
<feature type="binding site" evidence="6">
    <location>
        <position position="35"/>
    </location>
    <ligand>
        <name>Na(+)</name>
        <dbReference type="ChEBI" id="CHEBI:29101"/>
        <label>1</label>
    </ligand>
</feature>
<dbReference type="PRINTS" id="PR00176">
    <property type="entry name" value="NANEUSMPORT"/>
</dbReference>
<evidence type="ECO:0000256" key="7">
    <source>
        <dbReference type="PIRSR" id="PIRSR600175-2"/>
    </source>
</evidence>
<dbReference type="InterPro" id="IPR037272">
    <property type="entry name" value="SNS_sf"/>
</dbReference>
<dbReference type="InterPro" id="IPR000175">
    <property type="entry name" value="Na/ntran_symport"/>
</dbReference>
<feature type="transmembrane region" description="Helical" evidence="9">
    <location>
        <begin position="111"/>
        <end position="133"/>
    </location>
</feature>
<feature type="binding site" evidence="6">
    <location>
        <position position="284"/>
    </location>
    <ligand>
        <name>Na(+)</name>
        <dbReference type="ChEBI" id="CHEBI:29101"/>
        <label>1</label>
    </ligand>
</feature>
<keyword evidence="6" id="KW-0479">Metal-binding</keyword>
<dbReference type="PROSITE" id="PS00754">
    <property type="entry name" value="NA_NEUROTRAN_SYMP_2"/>
    <property type="match status" value="1"/>
</dbReference>
<feature type="transmembrane region" description="Helical" evidence="9">
    <location>
        <begin position="58"/>
        <end position="78"/>
    </location>
</feature>
<feature type="transmembrane region" description="Helical" evidence="9">
    <location>
        <begin position="274"/>
        <end position="292"/>
    </location>
</feature>
<dbReference type="PANTHER" id="PTHR11616:SF240">
    <property type="entry name" value="BLOATED TUBULES, ISOFORM B-RELATED"/>
    <property type="match status" value="1"/>
</dbReference>
<evidence type="ECO:0000256" key="9">
    <source>
        <dbReference type="SAM" id="Phobius"/>
    </source>
</evidence>
<evidence type="ECO:0000256" key="1">
    <source>
        <dbReference type="ARBA" id="ARBA00004141"/>
    </source>
</evidence>
<evidence type="ECO:0000313" key="10">
    <source>
        <dbReference type="WBParaSite" id="TTAC_0000211101-mRNA-1"/>
    </source>
</evidence>